<dbReference type="InParanoid" id="A0A330L5V6"/>
<name>A0A330L5V6_9BACT</name>
<dbReference type="RefSeq" id="WP_121989469.1">
    <property type="nucleotide sequence ID" value="NZ_OUNR01000016.1"/>
</dbReference>
<dbReference type="GO" id="GO:0035438">
    <property type="term" value="F:cyclic-di-GMP binding"/>
    <property type="evidence" value="ECO:0007669"/>
    <property type="project" value="InterPro"/>
</dbReference>
<evidence type="ECO:0000313" key="3">
    <source>
        <dbReference type="Proteomes" id="UP000248168"/>
    </source>
</evidence>
<feature type="domain" description="PilZ" evidence="1">
    <location>
        <begin position="109"/>
        <end position="184"/>
    </location>
</feature>
<dbReference type="Proteomes" id="UP000248168">
    <property type="component" value="Unassembled WGS sequence"/>
</dbReference>
<sequence>MNHTQSLKESSLAVDERREWIRVDDHLLMEYRLTSESADAPQPSTPPLTDEMIAAAVGKPTADLLARSGDALATSPLLPWIMKVDWLMEVLLRGMAHMQPDSIAIARLTEVNISGGGISFVSPRPFQPSDLLTLKLILPPFTPVNTTAKVIRTSPLTGAPGYLIATQYVELAPDEQEHIIRHIIQTQAERLRARRASA</sequence>
<dbReference type="EMBL" id="OUNR01000016">
    <property type="protein sequence ID" value="SPP65144.1"/>
    <property type="molecule type" value="Genomic_DNA"/>
</dbReference>
<dbReference type="OrthoDB" id="6365490at2"/>
<proteinExistence type="predicted"/>
<protein>
    <recommendedName>
        <fullName evidence="1">PilZ domain-containing protein</fullName>
    </recommendedName>
</protein>
<evidence type="ECO:0000313" key="2">
    <source>
        <dbReference type="EMBL" id="SPP65144.1"/>
    </source>
</evidence>
<dbReference type="InterPro" id="IPR009875">
    <property type="entry name" value="PilZ_domain"/>
</dbReference>
<organism evidence="2 3">
    <name type="scientific">Nitrospira lenta</name>
    <dbReference type="NCBI Taxonomy" id="1436998"/>
    <lineage>
        <taxon>Bacteria</taxon>
        <taxon>Pseudomonadati</taxon>
        <taxon>Nitrospirota</taxon>
        <taxon>Nitrospiria</taxon>
        <taxon>Nitrospirales</taxon>
        <taxon>Nitrospiraceae</taxon>
        <taxon>Nitrospira</taxon>
    </lineage>
</organism>
<accession>A0A330L5V6</accession>
<dbReference type="Gene3D" id="2.40.10.220">
    <property type="entry name" value="predicted glycosyltransferase like domains"/>
    <property type="match status" value="1"/>
</dbReference>
<keyword evidence="3" id="KW-1185">Reference proteome</keyword>
<evidence type="ECO:0000259" key="1">
    <source>
        <dbReference type="Pfam" id="PF07238"/>
    </source>
</evidence>
<gene>
    <name evidence="2" type="ORF">NITLEN_30058</name>
</gene>
<dbReference type="AlphaFoldDB" id="A0A330L5V6"/>
<reference evidence="3" key="1">
    <citation type="submission" date="2018-04" db="EMBL/GenBank/DDBJ databases">
        <authorList>
            <person name="Lucker S."/>
            <person name="Sakoula D."/>
        </authorList>
    </citation>
    <scope>NUCLEOTIDE SEQUENCE [LARGE SCALE GENOMIC DNA]</scope>
</reference>
<dbReference type="Pfam" id="PF07238">
    <property type="entry name" value="PilZ"/>
    <property type="match status" value="1"/>
</dbReference>